<feature type="region of interest" description="Disordered" evidence="1">
    <location>
        <begin position="42"/>
        <end position="196"/>
    </location>
</feature>
<feature type="compositionally biased region" description="Polar residues" evidence="1">
    <location>
        <begin position="83"/>
        <end position="109"/>
    </location>
</feature>
<evidence type="ECO:0000313" key="3">
    <source>
        <dbReference type="EMBL" id="CRH00028.1"/>
    </source>
</evidence>
<feature type="compositionally biased region" description="Basic and acidic residues" evidence="1">
    <location>
        <begin position="254"/>
        <end position="271"/>
    </location>
</feature>
<feature type="compositionally biased region" description="Acidic residues" evidence="1">
    <location>
        <begin position="796"/>
        <end position="809"/>
    </location>
</feature>
<proteinExistence type="predicted"/>
<keyword evidence="4" id="KW-1185">Reference proteome</keyword>
<feature type="chain" id="PRO_5009618963" evidence="2">
    <location>
        <begin position="24"/>
        <end position="816"/>
    </location>
</feature>
<dbReference type="EMBL" id="LN835304">
    <property type="protein sequence ID" value="CRH00028.1"/>
    <property type="molecule type" value="Genomic_DNA"/>
</dbReference>
<evidence type="ECO:0000256" key="1">
    <source>
        <dbReference type="SAM" id="MobiDB-lite"/>
    </source>
</evidence>
<dbReference type="VEuPathDB" id="PlasmoDB:PRELSG_0912800"/>
<sequence>MSNIRFFVCIFLVLSTFIDKTKPFKEKGRKFNISFIQEVPQIHSGDSESSADTANTSNTSNTPDTSTPNTPDATSTLDKAHTSDTSTTGKENTLDEPNTPNKSNTPDTSTTDKENTQNESSTPNKENTPDKLNTPDTSTTDKENTPDKLNTPDTSTTDKENTPDTTNTPDKSNTPDTTNTPNKENTSDTSTPYITNIPDIYQNESNIIANPIPLQEERGNDINSNQKHSDSQGHYNQHWDNFNSHKNGDTTGHNSDKHSKGYEQIEKDKYNPTELTIDMHNQDKGNGDKDFHKNESSQYESANNSDKDTEYSKHSLYHYDNTSNDKYNNNDINEEKKQAHYEEKNKVKNRDILNMATNLYQNKDAITLESFEGKGLYSSIMDQIILEIMKCAGEGVKGLLRLKESSVSSSLFKEALSTLNINEEQLSFDPNLLTLEVYDKILSTMFKIMTNMSYYEFPHFYEPLGIDKSILQQSLKQIKIKILRKIGVTYSKLPPIIKEKGGSCPIKDMIISISTRELAQRMAIMFTKWLSPDEYGGVVDFDNNVELNILCSGASIIIQQHKYFQNILGFEADNDHAYLSLIDELLAIDKKYNKDKEYTKLLKKIKKSKAFNYCTKIMRIGGNISSVPFKHENVKKPSTSLIGSLGNLVKAHIQSYYTAIAQRINSYYYYAEKVSKKTCSLKVVSVCTLLHITDTLYHCSDDSGKNIFDFFNLQLNTLNIEGKKILQPLLELSFLNQEKYIHLKEMCDPTSNLVDETITKLLVLLSTESHELLANEFDKRGMDEDYINEEIKQIDEEGENVTEEDEDVENIVSGDL</sequence>
<feature type="compositionally biased region" description="Polar residues" evidence="1">
    <location>
        <begin position="221"/>
        <end position="253"/>
    </location>
</feature>
<evidence type="ECO:0000256" key="2">
    <source>
        <dbReference type="SAM" id="SignalP"/>
    </source>
</evidence>
<dbReference type="Proteomes" id="UP000220158">
    <property type="component" value="Chromosome 9"/>
</dbReference>
<dbReference type="KEGG" id="prel:PRELSG_0912800"/>
<gene>
    <name evidence="3" type="primary">RON4</name>
    <name evidence="3" type="ORF">PRELSG_0912800</name>
</gene>
<dbReference type="AlphaFoldDB" id="A0A1J1H518"/>
<dbReference type="RefSeq" id="XP_028533033.1">
    <property type="nucleotide sequence ID" value="XM_028676555.1"/>
</dbReference>
<dbReference type="OrthoDB" id="372438at2759"/>
<organism evidence="3 4">
    <name type="scientific">Plasmodium relictum</name>
    <dbReference type="NCBI Taxonomy" id="85471"/>
    <lineage>
        <taxon>Eukaryota</taxon>
        <taxon>Sar</taxon>
        <taxon>Alveolata</taxon>
        <taxon>Apicomplexa</taxon>
        <taxon>Aconoidasida</taxon>
        <taxon>Haemosporida</taxon>
        <taxon>Plasmodiidae</taxon>
        <taxon>Plasmodium</taxon>
        <taxon>Plasmodium (Haemamoeba)</taxon>
    </lineage>
</organism>
<feature type="region of interest" description="Disordered" evidence="1">
    <location>
        <begin position="795"/>
        <end position="816"/>
    </location>
</feature>
<keyword evidence="2" id="KW-0732">Signal</keyword>
<reference evidence="3 4" key="1">
    <citation type="submission" date="2015-04" db="EMBL/GenBank/DDBJ databases">
        <authorList>
            <consortium name="Pathogen Informatics"/>
        </authorList>
    </citation>
    <scope>NUCLEOTIDE SEQUENCE [LARGE SCALE GENOMIC DNA]</scope>
    <source>
        <strain evidence="3 4">SGS1</strain>
    </source>
</reference>
<feature type="region of interest" description="Disordered" evidence="1">
    <location>
        <begin position="216"/>
        <end position="311"/>
    </location>
</feature>
<protein>
    <submittedName>
        <fullName evidence="3">Rhoptry neck protein 4, putative</fullName>
    </submittedName>
</protein>
<feature type="compositionally biased region" description="Polar residues" evidence="1">
    <location>
        <begin position="163"/>
        <end position="194"/>
    </location>
</feature>
<accession>A0A1J1H518</accession>
<feature type="compositionally biased region" description="Polar residues" evidence="1">
    <location>
        <begin position="117"/>
        <end position="138"/>
    </location>
</feature>
<feature type="compositionally biased region" description="Basic and acidic residues" evidence="1">
    <location>
        <begin position="280"/>
        <end position="295"/>
    </location>
</feature>
<feature type="signal peptide" evidence="2">
    <location>
        <begin position="1"/>
        <end position="23"/>
    </location>
</feature>
<evidence type="ECO:0000313" key="4">
    <source>
        <dbReference type="Proteomes" id="UP000220158"/>
    </source>
</evidence>
<dbReference type="GeneID" id="39736140"/>
<name>A0A1J1H518_PLARL</name>
<feature type="compositionally biased region" description="Low complexity" evidence="1">
    <location>
        <begin position="50"/>
        <end position="76"/>
    </location>
</feature>